<evidence type="ECO:0000313" key="9">
    <source>
        <dbReference type="WBParaSite" id="BPAG_0000408801-mRNA-1"/>
    </source>
</evidence>
<evidence type="ECO:0000256" key="4">
    <source>
        <dbReference type="RuleBase" id="RU363019"/>
    </source>
</evidence>
<keyword evidence="3 4" id="KW-0413">Isomerase</keyword>
<dbReference type="STRING" id="6280.A0A0N4T7A1"/>
<dbReference type="InterPro" id="IPR002130">
    <property type="entry name" value="Cyclophilin-type_PPIase_dom"/>
</dbReference>
<dbReference type="GO" id="GO:0016018">
    <property type="term" value="F:cyclosporin A binding"/>
    <property type="evidence" value="ECO:0007669"/>
    <property type="project" value="TreeGrafter"/>
</dbReference>
<keyword evidence="2 4" id="KW-0697">Rotamase</keyword>
<accession>A0A0N4T7A1</accession>
<dbReference type="InterPro" id="IPR029000">
    <property type="entry name" value="Cyclophilin-like_dom_sf"/>
</dbReference>
<dbReference type="WBParaSite" id="BPAG_0000408801-mRNA-1">
    <property type="protein sequence ID" value="BPAG_0000408801-mRNA-1"/>
    <property type="gene ID" value="BPAG_0000408801"/>
</dbReference>
<evidence type="ECO:0000256" key="2">
    <source>
        <dbReference type="ARBA" id="ARBA00023110"/>
    </source>
</evidence>
<dbReference type="EC" id="5.2.1.8" evidence="4"/>
<dbReference type="SUPFAM" id="SSF50891">
    <property type="entry name" value="Cyclophilin-like"/>
    <property type="match status" value="1"/>
</dbReference>
<keyword evidence="8" id="KW-1185">Reference proteome</keyword>
<evidence type="ECO:0000313" key="8">
    <source>
        <dbReference type="Proteomes" id="UP000278627"/>
    </source>
</evidence>
<dbReference type="GO" id="GO:0006457">
    <property type="term" value="P:protein folding"/>
    <property type="evidence" value="ECO:0007669"/>
    <property type="project" value="TreeGrafter"/>
</dbReference>
<feature type="compositionally biased region" description="Basic residues" evidence="5">
    <location>
        <begin position="209"/>
        <end position="222"/>
    </location>
</feature>
<dbReference type="GO" id="GO:0005739">
    <property type="term" value="C:mitochondrion"/>
    <property type="evidence" value="ECO:0007669"/>
    <property type="project" value="TreeGrafter"/>
</dbReference>
<feature type="compositionally biased region" description="Low complexity" evidence="5">
    <location>
        <begin position="194"/>
        <end position="206"/>
    </location>
</feature>
<evidence type="ECO:0000259" key="6">
    <source>
        <dbReference type="PROSITE" id="PS50072"/>
    </source>
</evidence>
<dbReference type="PRINTS" id="PR00153">
    <property type="entry name" value="CSAPPISMRASE"/>
</dbReference>
<evidence type="ECO:0000256" key="1">
    <source>
        <dbReference type="ARBA" id="ARBA00000971"/>
    </source>
</evidence>
<evidence type="ECO:0000256" key="3">
    <source>
        <dbReference type="ARBA" id="ARBA00023235"/>
    </source>
</evidence>
<dbReference type="Pfam" id="PF00160">
    <property type="entry name" value="Pro_isomerase"/>
    <property type="match status" value="1"/>
</dbReference>
<comment type="function">
    <text evidence="4">PPIases accelerate the folding of proteins. It catalyzes the cis-trans isomerization of proline imidic peptide bonds in oligopeptides.</text>
</comment>
<feature type="compositionally biased region" description="Basic and acidic residues" evidence="5">
    <location>
        <begin position="249"/>
        <end position="261"/>
    </location>
</feature>
<dbReference type="EMBL" id="UZAD01001661">
    <property type="protein sequence ID" value="VDN85238.1"/>
    <property type="molecule type" value="Genomic_DNA"/>
</dbReference>
<dbReference type="Gene3D" id="2.40.100.10">
    <property type="entry name" value="Cyclophilin-like"/>
    <property type="match status" value="1"/>
</dbReference>
<evidence type="ECO:0000256" key="5">
    <source>
        <dbReference type="SAM" id="MobiDB-lite"/>
    </source>
</evidence>
<comment type="similarity">
    <text evidence="4">Belongs to the cyclophilin-type PPIase family.</text>
</comment>
<dbReference type="GO" id="GO:0003755">
    <property type="term" value="F:peptidyl-prolyl cis-trans isomerase activity"/>
    <property type="evidence" value="ECO:0007669"/>
    <property type="project" value="UniProtKB-UniRule"/>
</dbReference>
<evidence type="ECO:0000313" key="7">
    <source>
        <dbReference type="EMBL" id="VDN85238.1"/>
    </source>
</evidence>
<dbReference type="PROSITE" id="PS50072">
    <property type="entry name" value="CSA_PPIASE_2"/>
    <property type="match status" value="1"/>
</dbReference>
<sequence>MSKKDRRRVFFDVTIDGNLAGRIVMELYNDIAPRTCNNFLMLCTGMAGTGKISGKPLHYKGSTFHRVIKNFMIQIGAIISCQGGDFTKGDGTGGESIYGGMFDDEEFVMKHDEPFVVSMANKGPNTNGSQFFITTTPAPHLNNIHVVFGKVVSGQEVVTKIEYLKTNSKNRPLADVVILNCGELVRRKKRQHSSRSNESVSSSTSTEKSHKKTKKTKMKEKKRKESDEVEQLEIGTVAPEAELQLSSVKAEDLPDEPDHQNKYLMRR</sequence>
<protein>
    <recommendedName>
        <fullName evidence="4">Peptidyl-prolyl cis-trans isomerase</fullName>
        <shortName evidence="4">PPIase</shortName>
        <ecNumber evidence="4">5.2.1.8</ecNumber>
    </recommendedName>
</protein>
<reference evidence="9" key="1">
    <citation type="submission" date="2017-02" db="UniProtKB">
        <authorList>
            <consortium name="WormBaseParasite"/>
        </authorList>
    </citation>
    <scope>IDENTIFICATION</scope>
</reference>
<dbReference type="PANTHER" id="PTHR11071">
    <property type="entry name" value="PEPTIDYL-PROLYL CIS-TRANS ISOMERASE"/>
    <property type="match status" value="1"/>
</dbReference>
<dbReference type="PANTHER" id="PTHR11071:SF561">
    <property type="entry name" value="PEPTIDYL-PROLYL CIS-TRANS ISOMERASE D-RELATED"/>
    <property type="match status" value="1"/>
</dbReference>
<feature type="domain" description="PPIase cyclophilin-type" evidence="6">
    <location>
        <begin position="10"/>
        <end position="183"/>
    </location>
</feature>
<gene>
    <name evidence="7" type="ORF">BPAG_LOCUS4052</name>
</gene>
<feature type="region of interest" description="Disordered" evidence="5">
    <location>
        <begin position="187"/>
        <end position="267"/>
    </location>
</feature>
<dbReference type="FunFam" id="2.40.100.10:FF:000005">
    <property type="entry name" value="Peptidyl-prolyl cis-trans isomerase G"/>
    <property type="match status" value="1"/>
</dbReference>
<reference evidence="7 8" key="2">
    <citation type="submission" date="2018-11" db="EMBL/GenBank/DDBJ databases">
        <authorList>
            <consortium name="Pathogen Informatics"/>
        </authorList>
    </citation>
    <scope>NUCLEOTIDE SEQUENCE [LARGE SCALE GENOMIC DNA]</scope>
</reference>
<organism evidence="9">
    <name type="scientific">Brugia pahangi</name>
    <name type="common">Filarial nematode worm</name>
    <dbReference type="NCBI Taxonomy" id="6280"/>
    <lineage>
        <taxon>Eukaryota</taxon>
        <taxon>Metazoa</taxon>
        <taxon>Ecdysozoa</taxon>
        <taxon>Nematoda</taxon>
        <taxon>Chromadorea</taxon>
        <taxon>Rhabditida</taxon>
        <taxon>Spirurina</taxon>
        <taxon>Spiruromorpha</taxon>
        <taxon>Filarioidea</taxon>
        <taxon>Onchocercidae</taxon>
        <taxon>Brugia</taxon>
    </lineage>
</organism>
<dbReference type="Proteomes" id="UP000278627">
    <property type="component" value="Unassembled WGS sequence"/>
</dbReference>
<comment type="catalytic activity">
    <reaction evidence="1 4">
        <text>[protein]-peptidylproline (omega=180) = [protein]-peptidylproline (omega=0)</text>
        <dbReference type="Rhea" id="RHEA:16237"/>
        <dbReference type="Rhea" id="RHEA-COMP:10747"/>
        <dbReference type="Rhea" id="RHEA-COMP:10748"/>
        <dbReference type="ChEBI" id="CHEBI:83833"/>
        <dbReference type="ChEBI" id="CHEBI:83834"/>
        <dbReference type="EC" id="5.2.1.8"/>
    </reaction>
</comment>
<proteinExistence type="inferred from homology"/>
<dbReference type="AlphaFoldDB" id="A0A0N4T7A1"/>
<name>A0A0N4T7A1_BRUPA</name>